<feature type="transmembrane region" description="Helical" evidence="2">
    <location>
        <begin position="43"/>
        <end position="62"/>
    </location>
</feature>
<dbReference type="GO" id="GO:0016020">
    <property type="term" value="C:membrane"/>
    <property type="evidence" value="ECO:0007669"/>
    <property type="project" value="InterPro"/>
</dbReference>
<dbReference type="InterPro" id="IPR037185">
    <property type="entry name" value="EmrE-like"/>
</dbReference>
<evidence type="ECO:0000313" key="4">
    <source>
        <dbReference type="EMBL" id="MBB6400184.1"/>
    </source>
</evidence>
<evidence type="ECO:0000259" key="3">
    <source>
        <dbReference type="Pfam" id="PF00892"/>
    </source>
</evidence>
<accession>A0A7X0G6N7</accession>
<dbReference type="RefSeq" id="WP_185032540.1">
    <property type="nucleotide sequence ID" value="NZ_JACHMQ010000001.1"/>
</dbReference>
<proteinExistence type="inferred from homology"/>
<feature type="transmembrane region" description="Helical" evidence="2">
    <location>
        <begin position="161"/>
        <end position="179"/>
    </location>
</feature>
<keyword evidence="2" id="KW-0472">Membrane</keyword>
<feature type="transmembrane region" description="Helical" evidence="2">
    <location>
        <begin position="12"/>
        <end position="37"/>
    </location>
</feature>
<keyword evidence="5" id="KW-1185">Reference proteome</keyword>
<feature type="transmembrane region" description="Helical" evidence="2">
    <location>
        <begin position="137"/>
        <end position="155"/>
    </location>
</feature>
<gene>
    <name evidence="4" type="ORF">BKA00_007098</name>
</gene>
<feature type="transmembrane region" description="Helical" evidence="2">
    <location>
        <begin position="298"/>
        <end position="317"/>
    </location>
</feature>
<organism evidence="4 5">
    <name type="scientific">Actinomadura coerulea</name>
    <dbReference type="NCBI Taxonomy" id="46159"/>
    <lineage>
        <taxon>Bacteria</taxon>
        <taxon>Bacillati</taxon>
        <taxon>Actinomycetota</taxon>
        <taxon>Actinomycetes</taxon>
        <taxon>Streptosporangiales</taxon>
        <taxon>Thermomonosporaceae</taxon>
        <taxon>Actinomadura</taxon>
    </lineage>
</organism>
<feature type="transmembrane region" description="Helical" evidence="2">
    <location>
        <begin position="234"/>
        <end position="254"/>
    </location>
</feature>
<dbReference type="AlphaFoldDB" id="A0A7X0G6N7"/>
<keyword evidence="2" id="KW-1133">Transmembrane helix</keyword>
<sequence length="355" mass="37734">MASFIGRLGRMPGAGLVITLIVFYALIGGDAVNGLVINDASPLVAAVMAAIFGTIPLILMARRAALLRRGRRRLLRELDAEKLINRMAFSNTFVIPLTLLSLQRLEALGTVIALMWTGPLAVAVWKMATGTPRRLSGLLWLPLATPGMLLLTRPWEGHADLWGILLALGAAACYGNFLLTYDRLGEMLGDRVDVAIAESMLRSTAALTALSTIVITAFAALGRTVPGITPGPDWLTWRVVGFTLLSGLLTGFVAQVGQNLIFGQRLMKAATFSVLTALEPTVALTLDWVVLGHSPTRLDVIGAILVTTAGAGCFYQLEVGGNLPARLVTWLRCRAAAVTAAARRRGRGGKGDLSA</sequence>
<comment type="caution">
    <text evidence="4">The sequence shown here is derived from an EMBL/GenBank/DDBJ whole genome shotgun (WGS) entry which is preliminary data.</text>
</comment>
<keyword evidence="2" id="KW-0812">Transmembrane</keyword>
<name>A0A7X0G6N7_9ACTN</name>
<dbReference type="EMBL" id="JACHMQ010000001">
    <property type="protein sequence ID" value="MBB6400184.1"/>
    <property type="molecule type" value="Genomic_DNA"/>
</dbReference>
<feature type="transmembrane region" description="Helical" evidence="2">
    <location>
        <begin position="266"/>
        <end position="286"/>
    </location>
</feature>
<feature type="domain" description="EamA" evidence="3">
    <location>
        <begin position="161"/>
        <end position="308"/>
    </location>
</feature>
<dbReference type="Pfam" id="PF00892">
    <property type="entry name" value="EamA"/>
    <property type="match status" value="1"/>
</dbReference>
<evidence type="ECO:0000256" key="1">
    <source>
        <dbReference type="ARBA" id="ARBA00007362"/>
    </source>
</evidence>
<reference evidence="4 5" key="1">
    <citation type="submission" date="2020-08" db="EMBL/GenBank/DDBJ databases">
        <title>Sequencing the genomes of 1000 actinobacteria strains.</title>
        <authorList>
            <person name="Klenk H.-P."/>
        </authorList>
    </citation>
    <scope>NUCLEOTIDE SEQUENCE [LARGE SCALE GENOMIC DNA]</scope>
    <source>
        <strain evidence="4 5">DSM 43675</strain>
    </source>
</reference>
<evidence type="ECO:0000256" key="2">
    <source>
        <dbReference type="SAM" id="Phobius"/>
    </source>
</evidence>
<dbReference type="SUPFAM" id="SSF103481">
    <property type="entry name" value="Multidrug resistance efflux transporter EmrE"/>
    <property type="match status" value="1"/>
</dbReference>
<evidence type="ECO:0000313" key="5">
    <source>
        <dbReference type="Proteomes" id="UP000546324"/>
    </source>
</evidence>
<comment type="similarity">
    <text evidence="1">Belongs to the EamA transporter family.</text>
</comment>
<feature type="transmembrane region" description="Helical" evidence="2">
    <location>
        <begin position="200"/>
        <end position="222"/>
    </location>
</feature>
<dbReference type="Proteomes" id="UP000546324">
    <property type="component" value="Unassembled WGS sequence"/>
</dbReference>
<protein>
    <submittedName>
        <fullName evidence="4">Threonine/homoserine efflux transporter RhtA</fullName>
    </submittedName>
</protein>
<dbReference type="InterPro" id="IPR000620">
    <property type="entry name" value="EamA_dom"/>
</dbReference>